<evidence type="ECO:0000256" key="2">
    <source>
        <dbReference type="SAM" id="Phobius"/>
    </source>
</evidence>
<sequence length="138" mass="14824">MEDNEYSLPPMGGENVPFKELKPERPVVSSAQGEPSQAPPTKKPGPGKEKILIIGLAIALILVVVVLIAFVISSRSPKAEVILPSPSPSPSPMAVATSSGLPANIRERRDTLEKQINDLDLQETDLAFPAVDFKIVFK</sequence>
<organism evidence="3 4">
    <name type="scientific">Candidatus Beckwithbacteria bacterium RBG_13_42_9</name>
    <dbReference type="NCBI Taxonomy" id="1797457"/>
    <lineage>
        <taxon>Bacteria</taxon>
        <taxon>Candidatus Beckwithiibacteriota</taxon>
    </lineage>
</organism>
<protein>
    <submittedName>
        <fullName evidence="3">Uncharacterized protein</fullName>
    </submittedName>
</protein>
<evidence type="ECO:0000313" key="4">
    <source>
        <dbReference type="Proteomes" id="UP000177006"/>
    </source>
</evidence>
<dbReference type="AlphaFoldDB" id="A0A1F5E7R7"/>
<comment type="caution">
    <text evidence="3">The sequence shown here is derived from an EMBL/GenBank/DDBJ whole genome shotgun (WGS) entry which is preliminary data.</text>
</comment>
<dbReference type="Proteomes" id="UP000177006">
    <property type="component" value="Unassembled WGS sequence"/>
</dbReference>
<accession>A0A1F5E7R7</accession>
<feature type="region of interest" description="Disordered" evidence="1">
    <location>
        <begin position="1"/>
        <end position="47"/>
    </location>
</feature>
<gene>
    <name evidence="3" type="ORF">A2160_03175</name>
</gene>
<dbReference type="STRING" id="1797457.A2160_03175"/>
<evidence type="ECO:0000256" key="1">
    <source>
        <dbReference type="SAM" id="MobiDB-lite"/>
    </source>
</evidence>
<dbReference type="EMBL" id="MEZK01000010">
    <property type="protein sequence ID" value="OGD63439.1"/>
    <property type="molecule type" value="Genomic_DNA"/>
</dbReference>
<evidence type="ECO:0000313" key="3">
    <source>
        <dbReference type="EMBL" id="OGD63439.1"/>
    </source>
</evidence>
<reference evidence="3 4" key="1">
    <citation type="journal article" date="2016" name="Nat. Commun.">
        <title>Thousands of microbial genomes shed light on interconnected biogeochemical processes in an aquifer system.</title>
        <authorList>
            <person name="Anantharaman K."/>
            <person name="Brown C.T."/>
            <person name="Hug L.A."/>
            <person name="Sharon I."/>
            <person name="Castelle C.J."/>
            <person name="Probst A.J."/>
            <person name="Thomas B.C."/>
            <person name="Singh A."/>
            <person name="Wilkins M.J."/>
            <person name="Karaoz U."/>
            <person name="Brodie E.L."/>
            <person name="Williams K.H."/>
            <person name="Hubbard S.S."/>
            <person name="Banfield J.F."/>
        </authorList>
    </citation>
    <scope>NUCLEOTIDE SEQUENCE [LARGE SCALE GENOMIC DNA]</scope>
</reference>
<feature type="transmembrane region" description="Helical" evidence="2">
    <location>
        <begin position="51"/>
        <end position="72"/>
    </location>
</feature>
<name>A0A1F5E7R7_9BACT</name>
<keyword evidence="2" id="KW-1133">Transmembrane helix</keyword>
<keyword evidence="2" id="KW-0472">Membrane</keyword>
<feature type="region of interest" description="Disordered" evidence="1">
    <location>
        <begin position="83"/>
        <end position="104"/>
    </location>
</feature>
<keyword evidence="2" id="KW-0812">Transmembrane</keyword>
<proteinExistence type="predicted"/>